<keyword evidence="2" id="KW-1185">Reference proteome</keyword>
<dbReference type="Proteomes" id="UP000800235">
    <property type="component" value="Unassembled WGS sequence"/>
</dbReference>
<dbReference type="EMBL" id="MU007028">
    <property type="protein sequence ID" value="KAF2432056.1"/>
    <property type="molecule type" value="Genomic_DNA"/>
</dbReference>
<comment type="caution">
    <text evidence="1">The sequence shown here is derived from an EMBL/GenBank/DDBJ whole genome shotgun (WGS) entry which is preliminary data.</text>
</comment>
<gene>
    <name evidence="1" type="ORF">EJ08DRAFT_648436</name>
</gene>
<organism evidence="1 2">
    <name type="scientific">Tothia fuscella</name>
    <dbReference type="NCBI Taxonomy" id="1048955"/>
    <lineage>
        <taxon>Eukaryota</taxon>
        <taxon>Fungi</taxon>
        <taxon>Dikarya</taxon>
        <taxon>Ascomycota</taxon>
        <taxon>Pezizomycotina</taxon>
        <taxon>Dothideomycetes</taxon>
        <taxon>Pleosporomycetidae</taxon>
        <taxon>Venturiales</taxon>
        <taxon>Cylindrosympodiaceae</taxon>
        <taxon>Tothia</taxon>
    </lineage>
</organism>
<dbReference type="AlphaFoldDB" id="A0A9P4NVT0"/>
<reference evidence="1" key="1">
    <citation type="journal article" date="2020" name="Stud. Mycol.">
        <title>101 Dothideomycetes genomes: a test case for predicting lifestyles and emergence of pathogens.</title>
        <authorList>
            <person name="Haridas S."/>
            <person name="Albert R."/>
            <person name="Binder M."/>
            <person name="Bloem J."/>
            <person name="Labutti K."/>
            <person name="Salamov A."/>
            <person name="Andreopoulos B."/>
            <person name="Baker S."/>
            <person name="Barry K."/>
            <person name="Bills G."/>
            <person name="Bluhm B."/>
            <person name="Cannon C."/>
            <person name="Castanera R."/>
            <person name="Culley D."/>
            <person name="Daum C."/>
            <person name="Ezra D."/>
            <person name="Gonzalez J."/>
            <person name="Henrissat B."/>
            <person name="Kuo A."/>
            <person name="Liang C."/>
            <person name="Lipzen A."/>
            <person name="Lutzoni F."/>
            <person name="Magnuson J."/>
            <person name="Mondo S."/>
            <person name="Nolan M."/>
            <person name="Ohm R."/>
            <person name="Pangilinan J."/>
            <person name="Park H.-J."/>
            <person name="Ramirez L."/>
            <person name="Alfaro M."/>
            <person name="Sun H."/>
            <person name="Tritt A."/>
            <person name="Yoshinaga Y."/>
            <person name="Zwiers L.-H."/>
            <person name="Turgeon B."/>
            <person name="Goodwin S."/>
            <person name="Spatafora J."/>
            <person name="Crous P."/>
            <person name="Grigoriev I."/>
        </authorList>
    </citation>
    <scope>NUCLEOTIDE SEQUENCE</scope>
    <source>
        <strain evidence="1">CBS 130266</strain>
    </source>
</reference>
<protein>
    <submittedName>
        <fullName evidence="1">Uncharacterized protein</fullName>
    </submittedName>
</protein>
<evidence type="ECO:0000313" key="1">
    <source>
        <dbReference type="EMBL" id="KAF2432056.1"/>
    </source>
</evidence>
<evidence type="ECO:0000313" key="2">
    <source>
        <dbReference type="Proteomes" id="UP000800235"/>
    </source>
</evidence>
<accession>A0A9P4NVT0</accession>
<sequence length="53" mass="5970">MPMQIVIGGSKQLLDKFSRPLRGPLSCATLRLATHRVVNEWVWGSSWKSAWAC</sequence>
<proteinExistence type="predicted"/>
<name>A0A9P4NVT0_9PEZI</name>
<feature type="non-terminal residue" evidence="1">
    <location>
        <position position="1"/>
    </location>
</feature>